<dbReference type="RefSeq" id="WP_148622838.1">
    <property type="nucleotide sequence ID" value="NZ_SDGZ01000015.1"/>
</dbReference>
<keyword evidence="3" id="KW-1185">Reference proteome</keyword>
<dbReference type="OrthoDB" id="9797344at2"/>
<dbReference type="AlphaFoldDB" id="A0A6C2C571"/>
<dbReference type="InterPro" id="IPR006674">
    <property type="entry name" value="HD_domain"/>
</dbReference>
<dbReference type="SUPFAM" id="SSF109604">
    <property type="entry name" value="HD-domain/PDEase-like"/>
    <property type="match status" value="1"/>
</dbReference>
<evidence type="ECO:0000259" key="1">
    <source>
        <dbReference type="Pfam" id="PF01966"/>
    </source>
</evidence>
<name>A0A6C2C571_9LACO</name>
<dbReference type="Proteomes" id="UP000371977">
    <property type="component" value="Unassembled WGS sequence"/>
</dbReference>
<dbReference type="Gene3D" id="1.10.472.50">
    <property type="entry name" value="HD-domain/PDEase-like"/>
    <property type="match status" value="1"/>
</dbReference>
<protein>
    <submittedName>
        <fullName evidence="2">HD domain-containing protein</fullName>
    </submittedName>
</protein>
<evidence type="ECO:0000313" key="3">
    <source>
        <dbReference type="Proteomes" id="UP000371977"/>
    </source>
</evidence>
<dbReference type="Pfam" id="PF01966">
    <property type="entry name" value="HD"/>
    <property type="match status" value="1"/>
</dbReference>
<accession>A0A6C2C571</accession>
<evidence type="ECO:0000313" key="2">
    <source>
        <dbReference type="EMBL" id="TYC48977.1"/>
    </source>
</evidence>
<reference evidence="2 3" key="1">
    <citation type="submission" date="2019-01" db="EMBL/GenBank/DDBJ databases">
        <title>Weissella sp. nov., a novel lactic acid bacterium isolated from animal feces.</title>
        <authorList>
            <person name="Wang L.-T."/>
        </authorList>
    </citation>
    <scope>NUCLEOTIDE SEQUENCE [LARGE SCALE GENOMIC DNA]</scope>
    <source>
        <strain evidence="2 3">8H-2</strain>
    </source>
</reference>
<dbReference type="PANTHER" id="PTHR33594">
    <property type="entry name" value="SUPERFAMILY HYDROLASE, PUTATIVE (AFU_ORTHOLOGUE AFUA_1G03035)-RELATED"/>
    <property type="match status" value="1"/>
</dbReference>
<feature type="domain" description="HD" evidence="1">
    <location>
        <begin position="30"/>
        <end position="131"/>
    </location>
</feature>
<gene>
    <name evidence="2" type="ORF">ESZ50_06920</name>
</gene>
<dbReference type="PANTHER" id="PTHR33594:SF1">
    <property type="entry name" value="HD_PDEASE DOMAIN-CONTAINING PROTEIN"/>
    <property type="match status" value="1"/>
</dbReference>
<dbReference type="InterPro" id="IPR003607">
    <property type="entry name" value="HD/PDEase_dom"/>
</dbReference>
<proteinExistence type="predicted"/>
<dbReference type="EMBL" id="SDGZ01000015">
    <property type="protein sequence ID" value="TYC48977.1"/>
    <property type="molecule type" value="Genomic_DNA"/>
</dbReference>
<dbReference type="CDD" id="cd00077">
    <property type="entry name" value="HDc"/>
    <property type="match status" value="1"/>
</dbReference>
<organism evidence="2 3">
    <name type="scientific">Weissella muntiaci</name>
    <dbReference type="NCBI Taxonomy" id="2508881"/>
    <lineage>
        <taxon>Bacteria</taxon>
        <taxon>Bacillati</taxon>
        <taxon>Bacillota</taxon>
        <taxon>Bacilli</taxon>
        <taxon>Lactobacillales</taxon>
        <taxon>Lactobacillaceae</taxon>
        <taxon>Weissella</taxon>
    </lineage>
</organism>
<sequence length="224" mass="25797">MTPLQEQQLRQITQYMQERLGQDRSGHGDDHIGRVVTLAGHILTTEPEADEFITLAAATLHDTYDDKLFADPLEAKQQVQRFLTEIKLSDDQQLKIFQIIDNMSWSKQRFGNPEPLDITGQIVQDADRLEAIGAISVARVIQYGVKKGHPLYDPEVTPRDLKTKADYRSDKGETVVNHFYEKLFLLKDYMNTVEGKRIANKRDQIMRDFVVAFEAEWQGRDFLS</sequence>
<comment type="caution">
    <text evidence="2">The sequence shown here is derived from an EMBL/GenBank/DDBJ whole genome shotgun (WGS) entry which is preliminary data.</text>
</comment>
<dbReference type="Gene3D" id="1.20.58.1910">
    <property type="match status" value="1"/>
</dbReference>